<reference evidence="1 2" key="1">
    <citation type="submission" date="2013-12" db="EMBL/GenBank/DDBJ databases">
        <title>Draft genome of the parsitic nematode Ancylostoma duodenale.</title>
        <authorList>
            <person name="Mitreva M."/>
        </authorList>
    </citation>
    <scope>NUCLEOTIDE SEQUENCE [LARGE SCALE GENOMIC DNA]</scope>
    <source>
        <strain evidence="1 2">Zhejiang</strain>
    </source>
</reference>
<proteinExistence type="predicted"/>
<accession>A0A0C2HAD3</accession>
<dbReference type="Proteomes" id="UP000054047">
    <property type="component" value="Unassembled WGS sequence"/>
</dbReference>
<dbReference type="AlphaFoldDB" id="A0A0C2HAD3"/>
<dbReference type="PANTHER" id="PTHR45786:SF74">
    <property type="entry name" value="ATP-DEPENDENT DNA HELICASE"/>
    <property type="match status" value="1"/>
</dbReference>
<sequence length="123" mass="14498">MGDEEQQVSQHCGNTDGARKNIVSNLQRTFHQHNKFVEVFKRALERMPTDEYRVVIRADRRPAGEHECRFNKPTVDEVPVIMVGDEFDRRDIIQKRNDSLQHISETHRSYSYPIIFWKGEDGL</sequence>
<gene>
    <name evidence="1" type="ORF">ANCDUO_01054</name>
</gene>
<evidence type="ECO:0000313" key="2">
    <source>
        <dbReference type="Proteomes" id="UP000054047"/>
    </source>
</evidence>
<keyword evidence="2" id="KW-1185">Reference proteome</keyword>
<organism evidence="1 2">
    <name type="scientific">Ancylostoma duodenale</name>
    <dbReference type="NCBI Taxonomy" id="51022"/>
    <lineage>
        <taxon>Eukaryota</taxon>
        <taxon>Metazoa</taxon>
        <taxon>Ecdysozoa</taxon>
        <taxon>Nematoda</taxon>
        <taxon>Chromadorea</taxon>
        <taxon>Rhabditida</taxon>
        <taxon>Rhabditina</taxon>
        <taxon>Rhabditomorpha</taxon>
        <taxon>Strongyloidea</taxon>
        <taxon>Ancylostomatidae</taxon>
        <taxon>Ancylostomatinae</taxon>
        <taxon>Ancylostoma</taxon>
    </lineage>
</organism>
<dbReference type="EMBL" id="KN726335">
    <property type="protein sequence ID" value="KIH68604.1"/>
    <property type="molecule type" value="Genomic_DNA"/>
</dbReference>
<dbReference type="PANTHER" id="PTHR45786">
    <property type="entry name" value="DNA BINDING PROTEIN-LIKE"/>
    <property type="match status" value="1"/>
</dbReference>
<evidence type="ECO:0000313" key="1">
    <source>
        <dbReference type="EMBL" id="KIH68604.1"/>
    </source>
</evidence>
<dbReference type="OrthoDB" id="10051381at2759"/>
<name>A0A0C2HAD3_9BILA</name>
<evidence type="ECO:0008006" key="3">
    <source>
        <dbReference type="Google" id="ProtNLM"/>
    </source>
</evidence>
<protein>
    <recommendedName>
        <fullName evidence="3">Helitron helicase-like domain-containing protein</fullName>
    </recommendedName>
</protein>